<dbReference type="GO" id="GO:0008270">
    <property type="term" value="F:zinc ion binding"/>
    <property type="evidence" value="ECO:0007669"/>
    <property type="project" value="UniProtKB-KW"/>
</dbReference>
<evidence type="ECO:0000256" key="2">
    <source>
        <dbReference type="ARBA" id="ARBA00022771"/>
    </source>
</evidence>
<proteinExistence type="predicted"/>
<evidence type="ECO:0000259" key="5">
    <source>
        <dbReference type="Pfam" id="PF01258"/>
    </source>
</evidence>
<keyword evidence="2" id="KW-0863">Zinc-finger</keyword>
<evidence type="ECO:0000256" key="1">
    <source>
        <dbReference type="ARBA" id="ARBA00022723"/>
    </source>
</evidence>
<keyword evidence="7" id="KW-1185">Reference proteome</keyword>
<sequence>MMNEREFELAQQIEQMQRDVAIELARAQCHGAGAEECVECGEPIPAARRACVPYATRCTECQGRFEQRRTGYPR</sequence>
<dbReference type="InterPro" id="IPR000962">
    <property type="entry name" value="Znf_DskA_TraR"/>
</dbReference>
<dbReference type="PROSITE" id="PS51128">
    <property type="entry name" value="ZF_DKSA_2"/>
    <property type="match status" value="1"/>
</dbReference>
<organism evidence="6 7">
    <name type="scientific">Burkholderia cenocepacia (strain ATCC BAA-245 / DSM 16553 / LMG 16656 / NCTC 13227 / J2315 / CF5610)</name>
    <name type="common">Burkholderia cepacia (strain J2315)</name>
    <dbReference type="NCBI Taxonomy" id="216591"/>
    <lineage>
        <taxon>Bacteria</taxon>
        <taxon>Pseudomonadati</taxon>
        <taxon>Pseudomonadota</taxon>
        <taxon>Betaproteobacteria</taxon>
        <taxon>Burkholderiales</taxon>
        <taxon>Burkholderiaceae</taxon>
        <taxon>Burkholderia</taxon>
        <taxon>Burkholderia cepacia complex</taxon>
    </lineage>
</organism>
<feature type="zinc finger region" description="dksA C4-type" evidence="4">
    <location>
        <begin position="37"/>
        <end position="61"/>
    </location>
</feature>
<feature type="domain" description="Zinc finger DksA/TraR C4-type" evidence="5">
    <location>
        <begin position="37"/>
        <end position="67"/>
    </location>
</feature>
<name>B4E897_BURCJ</name>
<dbReference type="KEGG" id="bcj:BCAL1599b"/>
<keyword evidence="3" id="KW-0862">Zinc</keyword>
<evidence type="ECO:0000313" key="6">
    <source>
        <dbReference type="EMBL" id="CAR51900.1"/>
    </source>
</evidence>
<dbReference type="HOGENOM" id="CLU_158637_2_0_4"/>
<dbReference type="AlphaFoldDB" id="B4E897"/>
<evidence type="ECO:0000256" key="4">
    <source>
        <dbReference type="PROSITE-ProRule" id="PRU00510"/>
    </source>
</evidence>
<dbReference type="Gene3D" id="1.20.120.910">
    <property type="entry name" value="DksA, coiled-coil domain"/>
    <property type="match status" value="1"/>
</dbReference>
<keyword evidence="1" id="KW-0479">Metal-binding</keyword>
<protein>
    <submittedName>
        <fullName evidence="6">Hypothetical phage protein</fullName>
    </submittedName>
</protein>
<reference evidence="6 7" key="1">
    <citation type="journal article" date="2009" name="J. Bacteriol.">
        <title>The genome of Burkholderia cenocepacia J2315, an epidemic pathogen of cystic fibrosis patients.</title>
        <authorList>
            <person name="Holden M.T."/>
            <person name="Seth-Smith H.M."/>
            <person name="Crossman L.C."/>
            <person name="Sebaihia M."/>
            <person name="Bentley S.D."/>
            <person name="Cerdeno-Tarraga A.M."/>
            <person name="Thomson N.R."/>
            <person name="Bason N."/>
            <person name="Quail M.A."/>
            <person name="Sharp S."/>
            <person name="Cherevach I."/>
            <person name="Churcher C."/>
            <person name="Goodhead I."/>
            <person name="Hauser H."/>
            <person name="Holroyd N."/>
            <person name="Mungall K."/>
            <person name="Scott P."/>
            <person name="Walker D."/>
            <person name="White B."/>
            <person name="Rose H."/>
            <person name="Iversen P."/>
            <person name="Mil-Homens D."/>
            <person name="Rocha E.P."/>
            <person name="Fialho A.M."/>
            <person name="Baldwin A."/>
            <person name="Dowson C."/>
            <person name="Barrell B.G."/>
            <person name="Govan J.R."/>
            <person name="Vandamme P."/>
            <person name="Hart C.A."/>
            <person name="Mahenthiralingam E."/>
            <person name="Parkhill J."/>
        </authorList>
    </citation>
    <scope>NUCLEOTIDE SEQUENCE [LARGE SCALE GENOMIC DNA]</scope>
    <source>
        <strain evidence="7">ATCC BAA-245 / DSM 16553 / LMG 16656 / NCTC 13227 / J2315 / CF5610</strain>
    </source>
</reference>
<evidence type="ECO:0000313" key="7">
    <source>
        <dbReference type="Proteomes" id="UP000001035"/>
    </source>
</evidence>
<dbReference type="Proteomes" id="UP000001035">
    <property type="component" value="Chromosome 1"/>
</dbReference>
<accession>B4E897</accession>
<dbReference type="PANTHER" id="PTHR38777">
    <property type="entry name" value="FELS-2 PROPHAGE PROTEIN"/>
    <property type="match status" value="1"/>
</dbReference>
<evidence type="ECO:0000256" key="3">
    <source>
        <dbReference type="ARBA" id="ARBA00022833"/>
    </source>
</evidence>
<dbReference type="SUPFAM" id="SSF57716">
    <property type="entry name" value="Glucocorticoid receptor-like (DNA-binding domain)"/>
    <property type="match status" value="1"/>
</dbReference>
<dbReference type="GO" id="GO:1900378">
    <property type="term" value="P:positive regulation of secondary metabolite biosynthetic process"/>
    <property type="evidence" value="ECO:0007669"/>
    <property type="project" value="TreeGrafter"/>
</dbReference>
<dbReference type="BioCyc" id="BCEN216591:G1G1V-1775-MONOMER"/>
<dbReference type="EMBL" id="AM747720">
    <property type="protein sequence ID" value="CAR51900.1"/>
    <property type="molecule type" value="Genomic_DNA"/>
</dbReference>
<dbReference type="Pfam" id="PF01258">
    <property type="entry name" value="zf-dskA_traR"/>
    <property type="match status" value="1"/>
</dbReference>
<gene>
    <name evidence="6" type="ORF">BCAL1599b</name>
</gene>
<dbReference type="PANTHER" id="PTHR38777:SF1">
    <property type="entry name" value="DNAK SUPPRESSOR PROTEIN"/>
    <property type="match status" value="1"/>
</dbReference>